<dbReference type="PROSITE" id="PS50404">
    <property type="entry name" value="GST_NTER"/>
    <property type="match status" value="1"/>
</dbReference>
<dbReference type="CDD" id="cd03057">
    <property type="entry name" value="GST_N_Beta"/>
    <property type="match status" value="1"/>
</dbReference>
<evidence type="ECO:0000313" key="4">
    <source>
        <dbReference type="Proteomes" id="UP001459204"/>
    </source>
</evidence>
<reference evidence="3 4" key="1">
    <citation type="submission" date="2024-04" db="EMBL/GenBank/DDBJ databases">
        <title>Draft genome sequence of Pseudoxanthomonas putridarboris WD12.</title>
        <authorList>
            <person name="Oh J."/>
        </authorList>
    </citation>
    <scope>NUCLEOTIDE SEQUENCE [LARGE SCALE GENOMIC DNA]</scope>
    <source>
        <strain evidence="3 4">WD12</strain>
    </source>
</reference>
<evidence type="ECO:0000313" key="3">
    <source>
        <dbReference type="EMBL" id="MEL1264863.1"/>
    </source>
</evidence>
<dbReference type="RefSeq" id="WP_341726048.1">
    <property type="nucleotide sequence ID" value="NZ_JBBWWT010000004.1"/>
</dbReference>
<feature type="domain" description="GST N-terminal" evidence="1">
    <location>
        <begin position="1"/>
        <end position="81"/>
    </location>
</feature>
<sequence length="238" mass="26093">MSPILFYGVPSACSFGSIVALEWLGQPYRLCRVDMPEGFTADYLRVNRIAETPALITADGHALTESMAILNHIGGLGIGRGLGFAQGTRDFDLLNRMLAYLNTTFFNAFSPLWYALEHGVEGAAKDALTHYGRDNVIKAHAQLEAMLGDAPWLLGERRTLADAYYIGIARWTKYHDAVDRRDYSRLQRLYDKLETDPAVAFAHAIEEQAAATGAGGFQGHVSLQDALEALAREDALAA</sequence>
<dbReference type="Gene3D" id="1.20.1050.10">
    <property type="match status" value="1"/>
</dbReference>
<feature type="domain" description="GST C-terminal" evidence="2">
    <location>
        <begin position="87"/>
        <end position="212"/>
    </location>
</feature>
<dbReference type="PROSITE" id="PS50405">
    <property type="entry name" value="GST_CTER"/>
    <property type="match status" value="1"/>
</dbReference>
<dbReference type="SUPFAM" id="SSF52833">
    <property type="entry name" value="Thioredoxin-like"/>
    <property type="match status" value="1"/>
</dbReference>
<proteinExistence type="predicted"/>
<dbReference type="Proteomes" id="UP001459204">
    <property type="component" value="Unassembled WGS sequence"/>
</dbReference>
<dbReference type="Pfam" id="PF14497">
    <property type="entry name" value="GST_C_3"/>
    <property type="match status" value="1"/>
</dbReference>
<dbReference type="Pfam" id="PF02798">
    <property type="entry name" value="GST_N"/>
    <property type="match status" value="1"/>
</dbReference>
<dbReference type="InterPro" id="IPR036282">
    <property type="entry name" value="Glutathione-S-Trfase_C_sf"/>
</dbReference>
<name>A0ABU9J0W8_9GAMM</name>
<dbReference type="InterPro" id="IPR010987">
    <property type="entry name" value="Glutathione-S-Trfase_C-like"/>
</dbReference>
<dbReference type="PANTHER" id="PTHR44051:SF8">
    <property type="entry name" value="GLUTATHIONE S-TRANSFERASE GSTA"/>
    <property type="match status" value="1"/>
</dbReference>
<dbReference type="EMBL" id="JBBWWT010000004">
    <property type="protein sequence ID" value="MEL1264863.1"/>
    <property type="molecule type" value="Genomic_DNA"/>
</dbReference>
<evidence type="ECO:0000259" key="1">
    <source>
        <dbReference type="PROSITE" id="PS50404"/>
    </source>
</evidence>
<accession>A0ABU9J0W8</accession>
<dbReference type="InterPro" id="IPR036249">
    <property type="entry name" value="Thioredoxin-like_sf"/>
</dbReference>
<comment type="caution">
    <text evidence="3">The sequence shown here is derived from an EMBL/GenBank/DDBJ whole genome shotgun (WGS) entry which is preliminary data.</text>
</comment>
<dbReference type="InterPro" id="IPR004046">
    <property type="entry name" value="GST_C"/>
</dbReference>
<dbReference type="SUPFAM" id="SSF47616">
    <property type="entry name" value="GST C-terminal domain-like"/>
    <property type="match status" value="1"/>
</dbReference>
<dbReference type="PANTHER" id="PTHR44051">
    <property type="entry name" value="GLUTATHIONE S-TRANSFERASE-RELATED"/>
    <property type="match status" value="1"/>
</dbReference>
<organism evidence="3 4">
    <name type="scientific">Pseudoxanthomonas putridarboris</name>
    <dbReference type="NCBI Taxonomy" id="752605"/>
    <lineage>
        <taxon>Bacteria</taxon>
        <taxon>Pseudomonadati</taxon>
        <taxon>Pseudomonadota</taxon>
        <taxon>Gammaproteobacteria</taxon>
        <taxon>Lysobacterales</taxon>
        <taxon>Lysobacteraceae</taxon>
        <taxon>Pseudoxanthomonas</taxon>
    </lineage>
</organism>
<keyword evidence="4" id="KW-1185">Reference proteome</keyword>
<gene>
    <name evidence="3" type="ORF">AAD027_10855</name>
</gene>
<dbReference type="InterPro" id="IPR004045">
    <property type="entry name" value="Glutathione_S-Trfase_N"/>
</dbReference>
<dbReference type="Gene3D" id="3.40.30.10">
    <property type="entry name" value="Glutaredoxin"/>
    <property type="match status" value="1"/>
</dbReference>
<evidence type="ECO:0000259" key="2">
    <source>
        <dbReference type="PROSITE" id="PS50405"/>
    </source>
</evidence>
<protein>
    <submittedName>
        <fullName evidence="3">Glutathione S-transferase</fullName>
    </submittedName>
</protein>